<sequence length="74" mass="7938">MVDSGSTREAIEKAVASVVEKYGAPDVPINSAGIAESIIMAERAFSTRRSELLIEIIAEYATKKEMTSMSLGCL</sequence>
<accession>A0A9N9LNE4</accession>
<dbReference type="EMBL" id="CAJVRM010000111">
    <property type="protein sequence ID" value="CAG8974646.1"/>
    <property type="molecule type" value="Genomic_DNA"/>
</dbReference>
<keyword evidence="2" id="KW-1185">Reference proteome</keyword>
<dbReference type="AlphaFoldDB" id="A0A9N9LNE4"/>
<reference evidence="1" key="1">
    <citation type="submission" date="2021-07" db="EMBL/GenBank/DDBJ databases">
        <authorList>
            <person name="Durling M."/>
        </authorList>
    </citation>
    <scope>NUCLEOTIDE SEQUENCE</scope>
</reference>
<protein>
    <submittedName>
        <fullName evidence="1">Uncharacterized protein</fullName>
    </submittedName>
</protein>
<dbReference type="Proteomes" id="UP000701801">
    <property type="component" value="Unassembled WGS sequence"/>
</dbReference>
<proteinExistence type="predicted"/>
<evidence type="ECO:0000313" key="1">
    <source>
        <dbReference type="EMBL" id="CAG8974646.1"/>
    </source>
</evidence>
<name>A0A9N9LNE4_9HELO</name>
<comment type="caution">
    <text evidence="1">The sequence shown here is derived from an EMBL/GenBank/DDBJ whole genome shotgun (WGS) entry which is preliminary data.</text>
</comment>
<dbReference type="OrthoDB" id="10478984at2759"/>
<gene>
    <name evidence="1" type="ORF">HYALB_00012114</name>
</gene>
<evidence type="ECO:0000313" key="2">
    <source>
        <dbReference type="Proteomes" id="UP000701801"/>
    </source>
</evidence>
<organism evidence="1 2">
    <name type="scientific">Hymenoscyphus albidus</name>
    <dbReference type="NCBI Taxonomy" id="595503"/>
    <lineage>
        <taxon>Eukaryota</taxon>
        <taxon>Fungi</taxon>
        <taxon>Dikarya</taxon>
        <taxon>Ascomycota</taxon>
        <taxon>Pezizomycotina</taxon>
        <taxon>Leotiomycetes</taxon>
        <taxon>Helotiales</taxon>
        <taxon>Helotiaceae</taxon>
        <taxon>Hymenoscyphus</taxon>
    </lineage>
</organism>